<name>A0A0X6PEC9_ENTCL</name>
<gene>
    <name evidence="2" type="ORF">SAMEA2273318_04319</name>
</gene>
<keyword evidence="1" id="KW-1133">Transmembrane helix</keyword>
<evidence type="ECO:0000256" key="1">
    <source>
        <dbReference type="SAM" id="Phobius"/>
    </source>
</evidence>
<evidence type="ECO:0000313" key="3">
    <source>
        <dbReference type="Proteomes" id="UP000076008"/>
    </source>
</evidence>
<keyword evidence="1" id="KW-0472">Membrane</keyword>
<accession>A0A0X6PEC9</accession>
<dbReference type="RefSeq" id="WP_015572058.1">
    <property type="nucleotide sequence ID" value="NZ_CP073314.1"/>
</dbReference>
<protein>
    <submittedName>
        <fullName evidence="2">Uncharacterized protein</fullName>
    </submittedName>
</protein>
<reference evidence="2 3" key="1">
    <citation type="submission" date="2016-03" db="EMBL/GenBank/DDBJ databases">
        <authorList>
            <consortium name="Pathogen Informatics"/>
        </authorList>
    </citation>
    <scope>NUCLEOTIDE SEQUENCE [LARGE SCALE GENOMIC DNA]</scope>
    <source>
        <strain evidence="3">e1252</strain>
    </source>
</reference>
<dbReference type="Proteomes" id="UP000076008">
    <property type="component" value="Unassembled WGS sequence"/>
</dbReference>
<sequence length="87" mass="9412">MSVIKQKAVQCIHNFLRARNVPESQWPERVKKTGRGMILAGVAVVVPGVLVDNISLPVTIAMQVCYASLIGLGVLLAFDKKKPEGRG</sequence>
<organism evidence="2 3">
    <name type="scientific">Enterobacter cloacae</name>
    <dbReference type="NCBI Taxonomy" id="550"/>
    <lineage>
        <taxon>Bacteria</taxon>
        <taxon>Pseudomonadati</taxon>
        <taxon>Pseudomonadota</taxon>
        <taxon>Gammaproteobacteria</taxon>
        <taxon>Enterobacterales</taxon>
        <taxon>Enterobacteriaceae</taxon>
        <taxon>Enterobacter</taxon>
        <taxon>Enterobacter cloacae complex</taxon>
    </lineage>
</organism>
<dbReference type="KEGG" id="ecli:ECNIH5_21980"/>
<dbReference type="EMBL" id="FJXR01000035">
    <property type="protein sequence ID" value="CZW23428.1"/>
    <property type="molecule type" value="Genomic_DNA"/>
</dbReference>
<proteinExistence type="predicted"/>
<keyword evidence="1" id="KW-0812">Transmembrane</keyword>
<dbReference type="PATRIC" id="fig|550.342.peg.1345"/>
<evidence type="ECO:0000313" key="2">
    <source>
        <dbReference type="EMBL" id="CZW23428.1"/>
    </source>
</evidence>
<dbReference type="AlphaFoldDB" id="A0A0X6PEC9"/>
<feature type="transmembrane region" description="Helical" evidence="1">
    <location>
        <begin position="36"/>
        <end position="54"/>
    </location>
</feature>
<feature type="transmembrane region" description="Helical" evidence="1">
    <location>
        <begin position="60"/>
        <end position="78"/>
    </location>
</feature>